<dbReference type="Pfam" id="PF14902">
    <property type="entry name" value="DUF4494"/>
    <property type="match status" value="1"/>
</dbReference>
<dbReference type="RefSeq" id="WP_273306769.1">
    <property type="nucleotide sequence ID" value="NZ_CASDXW010000003.1"/>
</dbReference>
<dbReference type="AlphaFoldDB" id="A0A921MRZ4"/>
<name>A0A921MRZ4_9BACT</name>
<sequence length="154" mass="17668">MANWFECKVKYDKMLENGMQKKVTEPYLVDALSFTEAEARIIEEVSPFISGEFSVSAVKRANFSELFFDETGDRWYKCKLNFITLDEKSGMEKRTPSYMLVQAADFETALKNLNAGMKGTMADWTIVSITETPLMDVYPFNAEGKPQEEDRPKE</sequence>
<reference evidence="1" key="1">
    <citation type="journal article" date="2021" name="PeerJ">
        <title>Extensive microbial diversity within the chicken gut microbiome revealed by metagenomics and culture.</title>
        <authorList>
            <person name="Gilroy R."/>
            <person name="Ravi A."/>
            <person name="Getino M."/>
            <person name="Pursley I."/>
            <person name="Horton D.L."/>
            <person name="Alikhan N.F."/>
            <person name="Baker D."/>
            <person name="Gharbi K."/>
            <person name="Hall N."/>
            <person name="Watson M."/>
            <person name="Adriaenssens E.M."/>
            <person name="Foster-Nyarko E."/>
            <person name="Jarju S."/>
            <person name="Secka A."/>
            <person name="Antonio M."/>
            <person name="Oren A."/>
            <person name="Chaudhuri R.R."/>
            <person name="La Ragione R."/>
            <person name="Hildebrand F."/>
            <person name="Pallen M.J."/>
        </authorList>
    </citation>
    <scope>NUCLEOTIDE SEQUENCE</scope>
    <source>
        <strain evidence="1">CHK121-7720</strain>
    </source>
</reference>
<evidence type="ECO:0000313" key="1">
    <source>
        <dbReference type="EMBL" id="HJG89703.1"/>
    </source>
</evidence>
<evidence type="ECO:0000313" key="2">
    <source>
        <dbReference type="Proteomes" id="UP000757103"/>
    </source>
</evidence>
<comment type="caution">
    <text evidence="1">The sequence shown here is derived from an EMBL/GenBank/DDBJ whole genome shotgun (WGS) entry which is preliminary data.</text>
</comment>
<gene>
    <name evidence="1" type="ORF">K8U91_09595</name>
</gene>
<reference evidence="1" key="2">
    <citation type="submission" date="2021-09" db="EMBL/GenBank/DDBJ databases">
        <authorList>
            <person name="Gilroy R."/>
        </authorList>
    </citation>
    <scope>NUCLEOTIDE SEQUENCE</scope>
    <source>
        <strain evidence="1">CHK121-7720</strain>
    </source>
</reference>
<accession>A0A921MRZ4</accession>
<dbReference type="InterPro" id="IPR027848">
    <property type="entry name" value="DUF4494"/>
</dbReference>
<proteinExistence type="predicted"/>
<protein>
    <submittedName>
        <fullName evidence="1">DUF4494 domain-containing protein</fullName>
    </submittedName>
</protein>
<dbReference type="Proteomes" id="UP000757103">
    <property type="component" value="Unassembled WGS sequence"/>
</dbReference>
<dbReference type="EMBL" id="DYUD01000025">
    <property type="protein sequence ID" value="HJG89703.1"/>
    <property type="molecule type" value="Genomic_DNA"/>
</dbReference>
<organism evidence="1 2">
    <name type="scientific">Barnesiella viscericola</name>
    <dbReference type="NCBI Taxonomy" id="397865"/>
    <lineage>
        <taxon>Bacteria</taxon>
        <taxon>Pseudomonadati</taxon>
        <taxon>Bacteroidota</taxon>
        <taxon>Bacteroidia</taxon>
        <taxon>Bacteroidales</taxon>
        <taxon>Barnesiellaceae</taxon>
        <taxon>Barnesiella</taxon>
    </lineage>
</organism>